<evidence type="ECO:0000256" key="2">
    <source>
        <dbReference type="ARBA" id="ARBA00006676"/>
    </source>
</evidence>
<protein>
    <recommendedName>
        <fullName evidence="10">Adenosine deaminase domain-containing protein</fullName>
    </recommendedName>
</protein>
<gene>
    <name evidence="11" type="ORF">G7Y89_g12670</name>
</gene>
<comment type="subunit">
    <text evidence="3">Monomer.</text>
</comment>
<organism evidence="11 12">
    <name type="scientific">Cudoniella acicularis</name>
    <dbReference type="NCBI Taxonomy" id="354080"/>
    <lineage>
        <taxon>Eukaryota</taxon>
        <taxon>Fungi</taxon>
        <taxon>Dikarya</taxon>
        <taxon>Ascomycota</taxon>
        <taxon>Pezizomycotina</taxon>
        <taxon>Leotiomycetes</taxon>
        <taxon>Helotiales</taxon>
        <taxon>Tricladiaceae</taxon>
        <taxon>Cudoniella</taxon>
    </lineage>
</organism>
<evidence type="ECO:0000256" key="9">
    <source>
        <dbReference type="SAM" id="MobiDB-lite"/>
    </source>
</evidence>
<dbReference type="InterPro" id="IPR006330">
    <property type="entry name" value="Ado/ade_deaminase"/>
</dbReference>
<dbReference type="Proteomes" id="UP000566819">
    <property type="component" value="Unassembled WGS sequence"/>
</dbReference>
<accession>A0A8H4VX52</accession>
<evidence type="ECO:0000256" key="7">
    <source>
        <dbReference type="ARBA" id="ARBA00023080"/>
    </source>
</evidence>
<dbReference type="Gene3D" id="3.20.20.140">
    <property type="entry name" value="Metal-dependent hydrolases"/>
    <property type="match status" value="1"/>
</dbReference>
<feature type="region of interest" description="Disordered" evidence="9">
    <location>
        <begin position="1"/>
        <end position="58"/>
    </location>
</feature>
<name>A0A8H4VX52_9HELO</name>
<dbReference type="GO" id="GO:0046103">
    <property type="term" value="P:inosine biosynthetic process"/>
    <property type="evidence" value="ECO:0007669"/>
    <property type="project" value="TreeGrafter"/>
</dbReference>
<keyword evidence="7" id="KW-0546">Nucleotide metabolism</keyword>
<comment type="catalytic activity">
    <reaction evidence="8">
        <text>N(6)-methyl-AMP + H2O + H(+) = IMP + methylamine</text>
        <dbReference type="Rhea" id="RHEA:16001"/>
        <dbReference type="ChEBI" id="CHEBI:15377"/>
        <dbReference type="ChEBI" id="CHEBI:15378"/>
        <dbReference type="ChEBI" id="CHEBI:58053"/>
        <dbReference type="ChEBI" id="CHEBI:59338"/>
        <dbReference type="ChEBI" id="CHEBI:144842"/>
    </reaction>
    <physiologicalReaction direction="left-to-right" evidence="8">
        <dbReference type="Rhea" id="RHEA:16002"/>
    </physiologicalReaction>
</comment>
<keyword evidence="5" id="KW-0378">Hydrolase</keyword>
<dbReference type="AlphaFoldDB" id="A0A8H4VX52"/>
<evidence type="ECO:0000259" key="10">
    <source>
        <dbReference type="Pfam" id="PF00962"/>
    </source>
</evidence>
<reference evidence="11 12" key="1">
    <citation type="submission" date="2020-03" db="EMBL/GenBank/DDBJ databases">
        <title>Draft Genome Sequence of Cudoniella acicularis.</title>
        <authorList>
            <person name="Buettner E."/>
            <person name="Kellner H."/>
        </authorList>
    </citation>
    <scope>NUCLEOTIDE SEQUENCE [LARGE SCALE GENOMIC DNA]</scope>
    <source>
        <strain evidence="11 12">DSM 108380</strain>
    </source>
</reference>
<dbReference type="PANTHER" id="PTHR11409:SF42">
    <property type="entry name" value="ADENOSINE DEAMINASE-LIKE PROTEIN"/>
    <property type="match status" value="1"/>
</dbReference>
<evidence type="ECO:0000313" key="11">
    <source>
        <dbReference type="EMBL" id="KAF4625497.1"/>
    </source>
</evidence>
<comment type="similarity">
    <text evidence="2">Belongs to the metallo-dependent hydrolases superfamily. Adenosine and AMP deaminases family.</text>
</comment>
<evidence type="ECO:0000256" key="4">
    <source>
        <dbReference type="ARBA" id="ARBA00022723"/>
    </source>
</evidence>
<keyword evidence="6" id="KW-0862">Zinc</keyword>
<feature type="domain" description="Adenosine deaminase" evidence="10">
    <location>
        <begin position="115"/>
        <end position="433"/>
    </location>
</feature>
<dbReference type="GO" id="GO:0009117">
    <property type="term" value="P:nucleotide metabolic process"/>
    <property type="evidence" value="ECO:0007669"/>
    <property type="project" value="UniProtKB-KW"/>
</dbReference>
<evidence type="ECO:0000256" key="6">
    <source>
        <dbReference type="ARBA" id="ARBA00022833"/>
    </source>
</evidence>
<dbReference type="GO" id="GO:0004000">
    <property type="term" value="F:adenosine deaminase activity"/>
    <property type="evidence" value="ECO:0007669"/>
    <property type="project" value="TreeGrafter"/>
</dbReference>
<dbReference type="EMBL" id="JAAMPI010001364">
    <property type="protein sequence ID" value="KAF4625497.1"/>
    <property type="molecule type" value="Genomic_DNA"/>
</dbReference>
<comment type="caution">
    <text evidence="11">The sequence shown here is derived from an EMBL/GenBank/DDBJ whole genome shotgun (WGS) entry which is preliminary data.</text>
</comment>
<evidence type="ECO:0000256" key="1">
    <source>
        <dbReference type="ARBA" id="ARBA00001947"/>
    </source>
</evidence>
<feature type="compositionally biased region" description="Basic residues" evidence="9">
    <location>
        <begin position="498"/>
        <end position="508"/>
    </location>
</feature>
<comment type="cofactor">
    <cofactor evidence="1">
        <name>Zn(2+)</name>
        <dbReference type="ChEBI" id="CHEBI:29105"/>
    </cofactor>
</comment>
<evidence type="ECO:0000313" key="12">
    <source>
        <dbReference type="Proteomes" id="UP000566819"/>
    </source>
</evidence>
<keyword evidence="4" id="KW-0479">Metal-binding</keyword>
<dbReference type="FunFam" id="3.20.20.140:FF:000033">
    <property type="entry name" value="Adenosine deaminase-like protein"/>
    <property type="match status" value="1"/>
</dbReference>
<dbReference type="InterPro" id="IPR001365">
    <property type="entry name" value="A_deaminase_dom"/>
</dbReference>
<feature type="region of interest" description="Disordered" evidence="9">
    <location>
        <begin position="496"/>
        <end position="522"/>
    </location>
</feature>
<evidence type="ECO:0000256" key="3">
    <source>
        <dbReference type="ARBA" id="ARBA00011245"/>
    </source>
</evidence>
<dbReference type="PANTHER" id="PTHR11409">
    <property type="entry name" value="ADENOSINE DEAMINASE"/>
    <property type="match status" value="1"/>
</dbReference>
<dbReference type="OrthoDB" id="272271at2759"/>
<dbReference type="Pfam" id="PF00962">
    <property type="entry name" value="A_deaminase"/>
    <property type="match status" value="1"/>
</dbReference>
<sequence>MRPGIRTQEFCGELGPGRPTGGAGSLVLQQFGGGKRADQRQRRRKISGSPDSWGRKVLGVPDGPHSIVAVATGQMLDRYWASGTVLSLCDIEGCPLYHHQPWSLNSPEMDFRSLPKIELHAHLSGSISRESLHDVWVDKIKKGQTTLRDPLEEMPAGKFDYDLETFFPLFSKYIYNLCNDSASLAFTTQSVLQDFQRDGVIYLELRTTPRAIPSANITKDDYLKTILDCIQSFNASSSMKTNLILSIDRRNDEATALQVVDLAIAYRPQGVVGVDLCGDPAVGDVSIFQPAFEKAAQHGLKITIHFAEAPQSSTPKELWTLLSFKPDRIGHVINVPEDVKEEIKKRKLGLELCLSCNVHAKMITGTFGDHHFGWWKETGCPIALSTDDVGVFGSSLSNEYALIVEHFGLDRAEICELARDAIDIIFGSEEDKEREGSFQIWINDKCSCQVADAIPQDKPTELQHQPINQPLGGRFYLFLPETQFLSQACRNTLSINHNHGHDHNHNHKQSSSSNNGDEEEDWQYDMDEPEEMSLDNLLHYIGYTGFPSQEAAHILTRYIESGDTPKAGKVSLYMHLLKNASDTTSNEEFEDRVMQTIRLCDEITNETGNCLLPHEHDAEDHFKHARWDVEQMCKVKFGENYQIPWNTAGNGGEGQQNQLVGVDFDGGRLQYQPRGANEWQLVETFMELLTQKPEFLKEAFVPVIAARNAEAVRRAAVARDAIRSNQMAAQFGGMSFGRNDVEEEDADEAMYDG</sequence>
<dbReference type="GO" id="GO:0006154">
    <property type="term" value="P:adenosine catabolic process"/>
    <property type="evidence" value="ECO:0007669"/>
    <property type="project" value="TreeGrafter"/>
</dbReference>
<keyword evidence="12" id="KW-1185">Reference proteome</keyword>
<dbReference type="CDD" id="cd00443">
    <property type="entry name" value="ADA_AMPD"/>
    <property type="match status" value="1"/>
</dbReference>
<feature type="compositionally biased region" description="Gly residues" evidence="9">
    <location>
        <begin position="14"/>
        <end position="24"/>
    </location>
</feature>
<dbReference type="GO" id="GO:0046872">
    <property type="term" value="F:metal ion binding"/>
    <property type="evidence" value="ECO:0007669"/>
    <property type="project" value="UniProtKB-KW"/>
</dbReference>
<dbReference type="SUPFAM" id="SSF51556">
    <property type="entry name" value="Metallo-dependent hydrolases"/>
    <property type="match status" value="1"/>
</dbReference>
<dbReference type="InterPro" id="IPR032466">
    <property type="entry name" value="Metal_Hydrolase"/>
</dbReference>
<proteinExistence type="inferred from homology"/>
<evidence type="ECO:0000256" key="8">
    <source>
        <dbReference type="ARBA" id="ARBA00048787"/>
    </source>
</evidence>
<evidence type="ECO:0000256" key="5">
    <source>
        <dbReference type="ARBA" id="ARBA00022801"/>
    </source>
</evidence>